<evidence type="ECO:0000259" key="2">
    <source>
        <dbReference type="Pfam" id="PF00437"/>
    </source>
</evidence>
<accession>A0A2W7N6H3</accession>
<dbReference type="Gene3D" id="3.30.450.90">
    <property type="match status" value="1"/>
</dbReference>
<gene>
    <name evidence="3" type="ORF">LX81_03558</name>
</gene>
<dbReference type="GO" id="GO:0016887">
    <property type="term" value="F:ATP hydrolysis activity"/>
    <property type="evidence" value="ECO:0007669"/>
    <property type="project" value="InterPro"/>
</dbReference>
<dbReference type="PANTHER" id="PTHR30486:SF6">
    <property type="entry name" value="TYPE IV PILUS RETRACTATION ATPASE PILT"/>
    <property type="match status" value="1"/>
</dbReference>
<dbReference type="Proteomes" id="UP000248916">
    <property type="component" value="Unassembled WGS sequence"/>
</dbReference>
<reference evidence="3 4" key="1">
    <citation type="submission" date="2018-06" db="EMBL/GenBank/DDBJ databases">
        <title>Genomic Encyclopedia of Archaeal and Bacterial Type Strains, Phase II (KMG-II): from individual species to whole genera.</title>
        <authorList>
            <person name="Goeker M."/>
        </authorList>
    </citation>
    <scope>NUCLEOTIDE SEQUENCE [LARGE SCALE GENOMIC DNA]</scope>
    <source>
        <strain evidence="3 4">DSM 22009</strain>
    </source>
</reference>
<dbReference type="InterPro" id="IPR001482">
    <property type="entry name" value="T2SS/T4SS_dom"/>
</dbReference>
<dbReference type="PANTHER" id="PTHR30486">
    <property type="entry name" value="TWITCHING MOTILITY PROTEIN PILT"/>
    <property type="match status" value="1"/>
</dbReference>
<dbReference type="Pfam" id="PF00437">
    <property type="entry name" value="T2SSE"/>
    <property type="match status" value="1"/>
</dbReference>
<dbReference type="OrthoDB" id="9810761at2"/>
<comment type="similarity">
    <text evidence="1">Belongs to the GSP E family.</text>
</comment>
<dbReference type="InterPro" id="IPR050921">
    <property type="entry name" value="T4SS_GSP_E_ATPase"/>
</dbReference>
<name>A0A2W7N6H3_9RHOB</name>
<dbReference type="EMBL" id="QKZL01000023">
    <property type="protein sequence ID" value="PZX12454.1"/>
    <property type="molecule type" value="Genomic_DNA"/>
</dbReference>
<sequence>MNTSPADHQTFLAAYLRPLSATLTDPKLVEIAINPDGAVWVEWQGCAHMVRLDGVTFSPAQAKDLAGAIAGGTHGQISEKKPLISGKIIHSGMPIRAQVIYTPVVEGAASITLRRYQTKRLGLDGFELLHGGLVDLDEQRREKARAVVQAVAQGAIRDAMKMCVANRLNVMVSGGTSTGKTTFAGGLLELVDPSERIITIEDAYELFPPQENSVMLKADRAEGSEKSPARLLEAALRMRPDRIILGELRGGECKTFLDAINTGHSGSFTTIHANTARKAIDRLALMVMSVGINMNFEEVRRYCEGSIDMIVQLGRADGARGIAEVYLPDVDREAA</sequence>
<dbReference type="InterPro" id="IPR027417">
    <property type="entry name" value="P-loop_NTPase"/>
</dbReference>
<keyword evidence="4" id="KW-1185">Reference proteome</keyword>
<dbReference type="Gene3D" id="3.40.50.300">
    <property type="entry name" value="P-loop containing nucleotide triphosphate hydrolases"/>
    <property type="match status" value="1"/>
</dbReference>
<comment type="caution">
    <text evidence="3">The sequence shown here is derived from an EMBL/GenBank/DDBJ whole genome shotgun (WGS) entry which is preliminary data.</text>
</comment>
<dbReference type="RefSeq" id="WP_111538602.1">
    <property type="nucleotide sequence ID" value="NZ_QKZL01000023.1"/>
</dbReference>
<dbReference type="AlphaFoldDB" id="A0A2W7N6H3"/>
<feature type="domain" description="Bacterial type II secretion system protein E" evidence="2">
    <location>
        <begin position="160"/>
        <end position="290"/>
    </location>
</feature>
<proteinExistence type="inferred from homology"/>
<evidence type="ECO:0000313" key="3">
    <source>
        <dbReference type="EMBL" id="PZX12454.1"/>
    </source>
</evidence>
<evidence type="ECO:0000256" key="1">
    <source>
        <dbReference type="ARBA" id="ARBA00006611"/>
    </source>
</evidence>
<evidence type="ECO:0000313" key="4">
    <source>
        <dbReference type="Proteomes" id="UP000248916"/>
    </source>
</evidence>
<dbReference type="CDD" id="cd01130">
    <property type="entry name" value="VirB11-like_ATPase"/>
    <property type="match status" value="1"/>
</dbReference>
<dbReference type="SUPFAM" id="SSF52540">
    <property type="entry name" value="P-loop containing nucleoside triphosphate hydrolases"/>
    <property type="match status" value="1"/>
</dbReference>
<organism evidence="3 4">
    <name type="scientific">Palleronia aestuarii</name>
    <dbReference type="NCBI Taxonomy" id="568105"/>
    <lineage>
        <taxon>Bacteria</taxon>
        <taxon>Pseudomonadati</taxon>
        <taxon>Pseudomonadota</taxon>
        <taxon>Alphaproteobacteria</taxon>
        <taxon>Rhodobacterales</taxon>
        <taxon>Roseobacteraceae</taxon>
        <taxon>Palleronia</taxon>
    </lineage>
</organism>
<protein>
    <submittedName>
        <fullName evidence="3">Type IV secretion system protein VirB11</fullName>
    </submittedName>
</protein>